<evidence type="ECO:0000256" key="9">
    <source>
        <dbReference type="SAM" id="Phobius"/>
    </source>
</evidence>
<dbReference type="InterPro" id="IPR004117">
    <property type="entry name" value="7tm6_olfct_rcpt"/>
</dbReference>
<evidence type="ECO:0000256" key="5">
    <source>
        <dbReference type="ARBA" id="ARBA00022989"/>
    </source>
</evidence>
<feature type="transmembrane region" description="Helical" evidence="9">
    <location>
        <begin position="79"/>
        <end position="97"/>
    </location>
</feature>
<feature type="transmembrane region" description="Helical" evidence="9">
    <location>
        <begin position="128"/>
        <end position="146"/>
    </location>
</feature>
<proteinExistence type="predicted"/>
<evidence type="ECO:0000256" key="6">
    <source>
        <dbReference type="ARBA" id="ARBA00023136"/>
    </source>
</evidence>
<keyword evidence="7" id="KW-0675">Receptor</keyword>
<evidence type="ECO:0000313" key="11">
    <source>
        <dbReference type="Proteomes" id="UP001627154"/>
    </source>
</evidence>
<keyword evidence="3 9" id="KW-0812">Transmembrane</keyword>
<evidence type="ECO:0000256" key="2">
    <source>
        <dbReference type="ARBA" id="ARBA00022606"/>
    </source>
</evidence>
<evidence type="ECO:0000256" key="3">
    <source>
        <dbReference type="ARBA" id="ARBA00022692"/>
    </source>
</evidence>
<dbReference type="EMBL" id="JBJJXI010000018">
    <property type="protein sequence ID" value="KAL3407035.1"/>
    <property type="molecule type" value="Genomic_DNA"/>
</dbReference>
<evidence type="ECO:0000256" key="7">
    <source>
        <dbReference type="ARBA" id="ARBA00023170"/>
    </source>
</evidence>
<comment type="subcellular location">
    <subcellularLocation>
        <location evidence="1">Membrane</location>
        <topology evidence="1">Multi-pass membrane protein</topology>
    </subcellularLocation>
</comment>
<keyword evidence="11" id="KW-1185">Reference proteome</keyword>
<keyword evidence="8" id="KW-0807">Transducer</keyword>
<dbReference type="Proteomes" id="UP001627154">
    <property type="component" value="Unassembled WGS sequence"/>
</dbReference>
<dbReference type="GO" id="GO:0007608">
    <property type="term" value="P:sensory perception of smell"/>
    <property type="evidence" value="ECO:0007669"/>
    <property type="project" value="UniProtKB-KW"/>
</dbReference>
<dbReference type="GO" id="GO:0016020">
    <property type="term" value="C:membrane"/>
    <property type="evidence" value="ECO:0007669"/>
    <property type="project" value="UniProtKB-SubCell"/>
</dbReference>
<gene>
    <name evidence="10" type="ORF">TKK_001113</name>
</gene>
<sequence>MAKIFQDNDTSGQKVILQSVIKFMTLNSIITVTFVFMAVIGGSASVVVPELLSWALPGNKTIKKSLPFNWDFFMDQDEYFYQILAIQSILLILYTFIVASLNQYEFSCIGFIIGQFLQLQLFEQLYNLTSSVMFVVILAASCNIILSGTKMVVLMDTSSATAIQMLIVHCLSLISVTITCVPSQFLSNACHDTFVKTYCINWYGYPPKARLILVLLLLRSIKTLVLEAGSIVELNFETCSNVSFSIYTNYIS</sequence>
<dbReference type="Pfam" id="PF02949">
    <property type="entry name" value="7tm_6"/>
    <property type="match status" value="1"/>
</dbReference>
<name>A0ABD2XPB5_9HYME</name>
<dbReference type="AlphaFoldDB" id="A0ABD2XPB5"/>
<feature type="transmembrane region" description="Helical" evidence="9">
    <location>
        <begin position="166"/>
        <end position="186"/>
    </location>
</feature>
<evidence type="ECO:0000313" key="10">
    <source>
        <dbReference type="EMBL" id="KAL3407035.1"/>
    </source>
</evidence>
<evidence type="ECO:0008006" key="12">
    <source>
        <dbReference type="Google" id="ProtNLM"/>
    </source>
</evidence>
<evidence type="ECO:0000256" key="1">
    <source>
        <dbReference type="ARBA" id="ARBA00004141"/>
    </source>
</evidence>
<evidence type="ECO:0000256" key="8">
    <source>
        <dbReference type="ARBA" id="ARBA00023224"/>
    </source>
</evidence>
<evidence type="ECO:0000256" key="4">
    <source>
        <dbReference type="ARBA" id="ARBA00022725"/>
    </source>
</evidence>
<accession>A0ABD2XPB5</accession>
<comment type="caution">
    <text evidence="10">The sequence shown here is derived from an EMBL/GenBank/DDBJ whole genome shotgun (WGS) entry which is preliminary data.</text>
</comment>
<keyword evidence="6 9" id="KW-0472">Membrane</keyword>
<protein>
    <recommendedName>
        <fullName evidence="12">Odorant receptor</fullName>
    </recommendedName>
</protein>
<reference evidence="10 11" key="1">
    <citation type="journal article" date="2024" name="bioRxiv">
        <title>A reference genome for Trichogramma kaykai: A tiny desert-dwelling parasitoid wasp with competing sex-ratio distorters.</title>
        <authorList>
            <person name="Culotta J."/>
            <person name="Lindsey A.R."/>
        </authorList>
    </citation>
    <scope>NUCLEOTIDE SEQUENCE [LARGE SCALE GENOMIC DNA]</scope>
    <source>
        <strain evidence="10 11">KSX58</strain>
    </source>
</reference>
<dbReference type="GO" id="GO:0007165">
    <property type="term" value="P:signal transduction"/>
    <property type="evidence" value="ECO:0007669"/>
    <property type="project" value="UniProtKB-KW"/>
</dbReference>
<keyword evidence="4" id="KW-0552">Olfaction</keyword>
<organism evidence="10 11">
    <name type="scientific">Trichogramma kaykai</name>
    <dbReference type="NCBI Taxonomy" id="54128"/>
    <lineage>
        <taxon>Eukaryota</taxon>
        <taxon>Metazoa</taxon>
        <taxon>Ecdysozoa</taxon>
        <taxon>Arthropoda</taxon>
        <taxon>Hexapoda</taxon>
        <taxon>Insecta</taxon>
        <taxon>Pterygota</taxon>
        <taxon>Neoptera</taxon>
        <taxon>Endopterygota</taxon>
        <taxon>Hymenoptera</taxon>
        <taxon>Apocrita</taxon>
        <taxon>Proctotrupomorpha</taxon>
        <taxon>Chalcidoidea</taxon>
        <taxon>Trichogrammatidae</taxon>
        <taxon>Trichogramma</taxon>
    </lineage>
</organism>
<keyword evidence="5 9" id="KW-1133">Transmembrane helix</keyword>
<keyword evidence="2" id="KW-0716">Sensory transduction</keyword>
<feature type="transmembrane region" description="Helical" evidence="9">
    <location>
        <begin position="20"/>
        <end position="48"/>
    </location>
</feature>